<dbReference type="EMBL" id="CABIKM010000022">
    <property type="protein sequence ID" value="VUZ85156.1"/>
    <property type="molecule type" value="Genomic_DNA"/>
</dbReference>
<dbReference type="SUPFAM" id="SSF56935">
    <property type="entry name" value="Porins"/>
    <property type="match status" value="1"/>
</dbReference>
<dbReference type="Proteomes" id="UP000334340">
    <property type="component" value="Unassembled WGS sequence"/>
</dbReference>
<evidence type="ECO:0000256" key="1">
    <source>
        <dbReference type="ARBA" id="ARBA00004442"/>
    </source>
</evidence>
<evidence type="ECO:0000313" key="6">
    <source>
        <dbReference type="Proteomes" id="UP000334340"/>
    </source>
</evidence>
<dbReference type="InterPro" id="IPR020016">
    <property type="entry name" value="Decahaem-assoc_OM_MtrB/PioB"/>
</dbReference>
<evidence type="ECO:0000256" key="3">
    <source>
        <dbReference type="ARBA" id="ARBA00023237"/>
    </source>
</evidence>
<feature type="chain" id="PRO_5022131227" description="MtrB/PioB family decaheme-associated outer membrane protein" evidence="4">
    <location>
        <begin position="31"/>
        <end position="799"/>
    </location>
</feature>
<name>A0A564ZJ78_9BACT</name>
<gene>
    <name evidence="5" type="ORF">MELA_01532</name>
</gene>
<keyword evidence="4" id="KW-0732">Signal</keyword>
<protein>
    <recommendedName>
        <fullName evidence="7">MtrB/PioB family decaheme-associated outer membrane protein</fullName>
    </recommendedName>
</protein>
<organism evidence="5 6">
    <name type="scientific">Candidatus Methylomirabilis lanthanidiphila</name>
    <dbReference type="NCBI Taxonomy" id="2211376"/>
    <lineage>
        <taxon>Bacteria</taxon>
        <taxon>Candidatus Methylomirabilota</taxon>
        <taxon>Candidatus Methylomirabilia</taxon>
        <taxon>Candidatus Methylomirabilales</taxon>
        <taxon>Candidatus Methylomirabilaceae</taxon>
        <taxon>Candidatus Methylomirabilis</taxon>
    </lineage>
</organism>
<keyword evidence="6" id="KW-1185">Reference proteome</keyword>
<dbReference type="AlphaFoldDB" id="A0A564ZJ78"/>
<evidence type="ECO:0008006" key="7">
    <source>
        <dbReference type="Google" id="ProtNLM"/>
    </source>
</evidence>
<keyword evidence="2" id="KW-0472">Membrane</keyword>
<dbReference type="Gene3D" id="2.40.170.20">
    <property type="entry name" value="TonB-dependent receptor, beta-barrel domain"/>
    <property type="match status" value="1"/>
</dbReference>
<feature type="signal peptide" evidence="4">
    <location>
        <begin position="1"/>
        <end position="30"/>
    </location>
</feature>
<proteinExistence type="predicted"/>
<dbReference type="GO" id="GO:0009279">
    <property type="term" value="C:cell outer membrane"/>
    <property type="evidence" value="ECO:0007669"/>
    <property type="project" value="UniProtKB-SubCell"/>
</dbReference>
<accession>A0A564ZJ78</accession>
<dbReference type="NCBIfam" id="TIGR03509">
    <property type="entry name" value="OMP_MtrB_PioB"/>
    <property type="match status" value="1"/>
</dbReference>
<reference evidence="5 6" key="1">
    <citation type="submission" date="2019-07" db="EMBL/GenBank/DDBJ databases">
        <authorList>
            <person name="Cremers G."/>
        </authorList>
    </citation>
    <scope>NUCLEOTIDE SEQUENCE [LARGE SCALE GENOMIC DNA]</scope>
</reference>
<dbReference type="InterPro" id="IPR036942">
    <property type="entry name" value="Beta-barrel_TonB_sf"/>
</dbReference>
<sequence>MGVSCGKRRISQAFLLVVALSLTIVASGFAEQPPPQEDIPSWVNWLNAGLPFDFELTGLDVEGGYRDIDGRRSSAKFQEYRVLEESPFLDHLRLSLETKDKKRYIDFTAIDSFKQDQSYLFRTGQYGGYELEIFWDQVPHLLSTTGRTLFATTHEDSTVNLTLPPGVASTVQAATPATRASVLAGFLANAAPVDLSFLTSKAGFRFKYVLSESLNAGARYTYTEKDGTIPFGAGFSSPGGSIVELPAPRFDRTHQVEIKTEYARPGWNIGLGYAASIFDQGIEKVVFDNPLSATSSATASARGRTTMDPSNQAHNVFLAGGVLLPLRTRITGKFSYGWRFQDENFVPHTINAALAADPQLALPRQDLDGDIRTALVTLNATSRPLAAWPLTLYGGYRFYDFDNRSSEIEFAAHTVRDTSLTTETRVNAPYSYTKHNAHLDAGYALLSDLHFKVGYEWERWDRDAKVREVPTSDEHFLKSSFDYSPFDWLLLRTAYRRSWRDISNYNTQAHQQHVVTDIEGEEFALNLQGQSALLRKFDEADRTRDRVEILASFTPVETLNFTTTYSLIRDDFNKSPLGLQDSRGWSLGGDLTYSPLPWLSFFVNYMREEFKYDQLSRSRPVTGNVATTTVLAPGCVFTTPTATNSNVVCDFSDFNWRSLNRDKVDTYGIGADVNLIPKRLDFRLTYTFSDADTIINSFNPVAPTSGTPAQQTSAKAVRYPLSNTNLHTLIAALRYHLTRNWSLKGEYRFEQFREKDWATDQIGQSGLTNLSPTTDTYLGARFLQNYDAHIGAFTLRYQF</sequence>
<dbReference type="Pfam" id="PF11854">
    <property type="entry name" value="MtrB_PioB"/>
    <property type="match status" value="1"/>
</dbReference>
<keyword evidence="3" id="KW-0998">Cell outer membrane</keyword>
<evidence type="ECO:0000313" key="5">
    <source>
        <dbReference type="EMBL" id="VUZ85156.1"/>
    </source>
</evidence>
<evidence type="ECO:0000256" key="4">
    <source>
        <dbReference type="SAM" id="SignalP"/>
    </source>
</evidence>
<comment type="subcellular location">
    <subcellularLocation>
        <location evidence="1">Cell outer membrane</location>
    </subcellularLocation>
</comment>
<evidence type="ECO:0000256" key="2">
    <source>
        <dbReference type="ARBA" id="ARBA00023136"/>
    </source>
</evidence>